<organism evidence="2 3">
    <name type="scientific">Herbaspirillum frisingense</name>
    <dbReference type="NCBI Taxonomy" id="92645"/>
    <lineage>
        <taxon>Bacteria</taxon>
        <taxon>Pseudomonadati</taxon>
        <taxon>Pseudomonadota</taxon>
        <taxon>Betaproteobacteria</taxon>
        <taxon>Burkholderiales</taxon>
        <taxon>Oxalobacteraceae</taxon>
        <taxon>Herbaspirillum</taxon>
    </lineage>
</organism>
<comment type="caution">
    <text evidence="2">The sequence shown here is derived from an EMBL/GenBank/DDBJ whole genome shotgun (WGS) entry which is preliminary data.</text>
</comment>
<dbReference type="EMBL" id="WNDX01000060">
    <property type="protein sequence ID" value="KAF1043418.1"/>
    <property type="molecule type" value="Genomic_DNA"/>
</dbReference>
<dbReference type="Proteomes" id="UP000462435">
    <property type="component" value="Unassembled WGS sequence"/>
</dbReference>
<dbReference type="PROSITE" id="PS51257">
    <property type="entry name" value="PROKAR_LIPOPROTEIN"/>
    <property type="match status" value="1"/>
</dbReference>
<feature type="chain" id="PRO_5030902569" description="EexN family lipoprotein" evidence="1">
    <location>
        <begin position="23"/>
        <end position="84"/>
    </location>
</feature>
<gene>
    <name evidence="2" type="ORF">GAK35_02202</name>
</gene>
<proteinExistence type="predicted"/>
<reference evidence="3" key="1">
    <citation type="journal article" date="2020" name="MBio">
        <title>Horizontal gene transfer to a defensive symbiont with a reduced genome amongst a multipartite beetle microbiome.</title>
        <authorList>
            <person name="Waterworth S.C."/>
            <person name="Florez L.V."/>
            <person name="Rees E.R."/>
            <person name="Hertweck C."/>
            <person name="Kaltenpoth M."/>
            <person name="Kwan J.C."/>
        </authorList>
    </citation>
    <scope>NUCLEOTIDE SEQUENCE [LARGE SCALE GENOMIC DNA]</scope>
</reference>
<evidence type="ECO:0000313" key="3">
    <source>
        <dbReference type="Proteomes" id="UP000462435"/>
    </source>
</evidence>
<dbReference type="Pfam" id="PF23793">
    <property type="entry name" value="LysC"/>
    <property type="match status" value="1"/>
</dbReference>
<evidence type="ECO:0000313" key="2">
    <source>
        <dbReference type="EMBL" id="KAF1043418.1"/>
    </source>
</evidence>
<feature type="signal peptide" evidence="1">
    <location>
        <begin position="1"/>
        <end position="22"/>
    </location>
</feature>
<dbReference type="AlphaFoldDB" id="A0A7V8JUD5"/>
<accession>A0A7V8JUD5</accession>
<protein>
    <recommendedName>
        <fullName evidence="4">EexN family lipoprotein</fullName>
    </recommendedName>
</protein>
<sequence>MMPSHKAHCGLLIAFLTLFMTACSSNPPVTPPSDLLNDCPHAAAPDRTNAGLANYVKAEQDALDNCNADKAALRAWASKISPAS</sequence>
<keyword evidence="1" id="KW-0732">Signal</keyword>
<dbReference type="InterPro" id="IPR058979">
    <property type="entry name" value="LysC-like"/>
</dbReference>
<evidence type="ECO:0008006" key="4">
    <source>
        <dbReference type="Google" id="ProtNLM"/>
    </source>
</evidence>
<evidence type="ECO:0000256" key="1">
    <source>
        <dbReference type="SAM" id="SignalP"/>
    </source>
</evidence>
<name>A0A7V8JUD5_9BURK</name>